<keyword evidence="1" id="KW-0732">Signal</keyword>
<feature type="chain" id="PRO_5019383728" description="Protein SirB1 N-terminal domain-containing protein" evidence="1">
    <location>
        <begin position="20"/>
        <end position="363"/>
    </location>
</feature>
<sequence>MRCIALFTLVMLNFTFAYSQSNDNRKELFEEAYNELEGMLKGTEKLSFKRAVFVTENAYLGGRLDYETFNFRIAEYADLCTKISQQHQLLYKESDLKTVEKYASVFRFMTDTVYYLVDDSAYFKTTPFQYDFDDFWGDKNWTKMFVTKLLDTNLGNCHSLPFLYKILCEELGANAYLAMAPNHTYIKLYSKKTGWFNTELTSAYFPIDAWIMASGYIHLSAIQNGIYMDTLSQKQSISVTVIDLAKGYERKFPNDIDFIEKCADLALEYYPFYTNALLLKAEIFKKRFEAIMKKENLSYPSQALSIPEARTLFNEMEKRYYHIHTIGYRMMPKEMYISWLGELKMQRDRYANKELMMNLKSTN</sequence>
<dbReference type="EMBL" id="BHXQ01000001">
    <property type="protein sequence ID" value="GCC49827.1"/>
    <property type="molecule type" value="Genomic_DNA"/>
</dbReference>
<gene>
    <name evidence="2" type="ORF">SanaruYs_00410</name>
</gene>
<organism evidence="2 3">
    <name type="scientific">Chryseotalea sanaruensis</name>
    <dbReference type="NCBI Taxonomy" id="2482724"/>
    <lineage>
        <taxon>Bacteria</taxon>
        <taxon>Pseudomonadati</taxon>
        <taxon>Bacteroidota</taxon>
        <taxon>Cytophagia</taxon>
        <taxon>Cytophagales</taxon>
        <taxon>Chryseotaleaceae</taxon>
        <taxon>Chryseotalea</taxon>
    </lineage>
</organism>
<name>A0A401U4K2_9BACT</name>
<feature type="signal peptide" evidence="1">
    <location>
        <begin position="1"/>
        <end position="19"/>
    </location>
</feature>
<comment type="caution">
    <text evidence="2">The sequence shown here is derived from an EMBL/GenBank/DDBJ whole genome shotgun (WGS) entry which is preliminary data.</text>
</comment>
<accession>A0A401U4K2</accession>
<evidence type="ECO:0000313" key="2">
    <source>
        <dbReference type="EMBL" id="GCC49827.1"/>
    </source>
</evidence>
<evidence type="ECO:0008006" key="4">
    <source>
        <dbReference type="Google" id="ProtNLM"/>
    </source>
</evidence>
<dbReference type="Proteomes" id="UP000288227">
    <property type="component" value="Unassembled WGS sequence"/>
</dbReference>
<evidence type="ECO:0000313" key="3">
    <source>
        <dbReference type="Proteomes" id="UP000288227"/>
    </source>
</evidence>
<evidence type="ECO:0000256" key="1">
    <source>
        <dbReference type="SAM" id="SignalP"/>
    </source>
</evidence>
<protein>
    <recommendedName>
        <fullName evidence="4">Protein SirB1 N-terminal domain-containing protein</fullName>
    </recommendedName>
</protein>
<dbReference type="AlphaFoldDB" id="A0A401U4K2"/>
<reference evidence="2 3" key="1">
    <citation type="submission" date="2018-11" db="EMBL/GenBank/DDBJ databases">
        <title>Chryseotalea sanarue gen. nov., sp., nov., a member of the family Cytophagaceae, isolated from a brackish lake in Hamamatsu Japan.</title>
        <authorList>
            <person name="Maejima Y."/>
            <person name="Iino T."/>
            <person name="Muraguchi Y."/>
            <person name="Fukuda K."/>
            <person name="Ohkuma M."/>
            <person name="Moriuchi R."/>
            <person name="Dohra H."/>
            <person name="Kimbara K."/>
            <person name="Shintani M."/>
        </authorList>
    </citation>
    <scope>NUCLEOTIDE SEQUENCE [LARGE SCALE GENOMIC DNA]</scope>
    <source>
        <strain evidence="2 3">Ys</strain>
    </source>
</reference>
<keyword evidence="3" id="KW-1185">Reference proteome</keyword>
<proteinExistence type="predicted"/>